<evidence type="ECO:0000256" key="6">
    <source>
        <dbReference type="ARBA" id="ARBA00023242"/>
    </source>
</evidence>
<name>A0A8J2TAE2_ZYGB2</name>
<dbReference type="OrthoDB" id="437078at2759"/>
<comment type="function">
    <text evidence="8">Plays an important role in the control of DNA replication and the maintenance of replication fork stability.</text>
</comment>
<reference evidence="11" key="1">
    <citation type="journal article" date="2013" name="Genome Announc.">
        <title>Genome sequence of the food spoilage yeast Zygosaccharomyces bailii CLIB 213(T).</title>
        <authorList>
            <person name="Galeote V."/>
            <person name="Bigey F."/>
            <person name="Devillers H."/>
            <person name="Neuveglise C."/>
            <person name="Dequin S."/>
        </authorList>
    </citation>
    <scope>NUCLEOTIDE SEQUENCE [LARGE SCALE GENOMIC DNA]</scope>
    <source>
        <strain evidence="11">CLIB 213 / ATCC 58445 / CBS 680 / CCRC 21525 / NBRC 1098 / NCYC 1416 / NRRL Y-2227</strain>
    </source>
</reference>
<evidence type="ECO:0000256" key="4">
    <source>
        <dbReference type="ARBA" id="ARBA00022763"/>
    </source>
</evidence>
<dbReference type="GO" id="GO:0043111">
    <property type="term" value="P:replication fork arrest"/>
    <property type="evidence" value="ECO:0007669"/>
    <property type="project" value="TreeGrafter"/>
</dbReference>
<dbReference type="PANTHER" id="PTHR13220">
    <property type="entry name" value="TIMELESS INTERACTING-RELATED"/>
    <property type="match status" value="1"/>
</dbReference>
<feature type="domain" description="Chromosome segregation in meiosis protein 3" evidence="9">
    <location>
        <begin position="49"/>
        <end position="132"/>
    </location>
</feature>
<dbReference type="Pfam" id="PF07962">
    <property type="entry name" value="Swi3"/>
    <property type="match status" value="1"/>
</dbReference>
<dbReference type="InterPro" id="IPR040038">
    <property type="entry name" value="TIPIN/Csm3/Swi3"/>
</dbReference>
<evidence type="ECO:0000313" key="10">
    <source>
        <dbReference type="EMBL" id="CDF91988.1"/>
    </source>
</evidence>
<comment type="subcellular location">
    <subcellularLocation>
        <location evidence="1 8">Nucleus</location>
    </subcellularLocation>
</comment>
<dbReference type="GO" id="GO:0031298">
    <property type="term" value="C:replication fork protection complex"/>
    <property type="evidence" value="ECO:0007669"/>
    <property type="project" value="TreeGrafter"/>
</dbReference>
<dbReference type="AlphaFoldDB" id="A0A8J2TAE2"/>
<proteinExistence type="inferred from homology"/>
<dbReference type="InterPro" id="IPR012923">
    <property type="entry name" value="Csm3"/>
</dbReference>
<dbReference type="GO" id="GO:0031297">
    <property type="term" value="P:replication fork processing"/>
    <property type="evidence" value="ECO:0007669"/>
    <property type="project" value="UniProtKB-UniRule"/>
</dbReference>
<keyword evidence="5" id="KW-0236">DNA replication inhibitor</keyword>
<evidence type="ECO:0000256" key="1">
    <source>
        <dbReference type="ARBA" id="ARBA00004123"/>
    </source>
</evidence>
<comment type="subunit">
    <text evidence="3">Component of the fork protection complex (FPC) consisting of TOF1 and CSM3.</text>
</comment>
<comment type="similarity">
    <text evidence="2 8">Belongs to the CSM3 family.</text>
</comment>
<evidence type="ECO:0000256" key="2">
    <source>
        <dbReference type="ARBA" id="ARBA00006075"/>
    </source>
</evidence>
<dbReference type="Proteomes" id="UP000019375">
    <property type="component" value="Unassembled WGS sequence"/>
</dbReference>
<keyword evidence="11" id="KW-1185">Reference proteome</keyword>
<evidence type="ECO:0000256" key="5">
    <source>
        <dbReference type="ARBA" id="ARBA00022880"/>
    </source>
</evidence>
<dbReference type="PANTHER" id="PTHR13220:SF11">
    <property type="entry name" value="TIMELESS-INTERACTING PROTEIN"/>
    <property type="match status" value="1"/>
</dbReference>
<keyword evidence="7 8" id="KW-0131">Cell cycle</keyword>
<dbReference type="GO" id="GO:0000076">
    <property type="term" value="P:DNA replication checkpoint signaling"/>
    <property type="evidence" value="ECO:0007669"/>
    <property type="project" value="UniProtKB-UniRule"/>
</dbReference>
<keyword evidence="4 8" id="KW-0227">DNA damage</keyword>
<dbReference type="GO" id="GO:0006974">
    <property type="term" value="P:DNA damage response"/>
    <property type="evidence" value="ECO:0007669"/>
    <property type="project" value="UniProtKB-KW"/>
</dbReference>
<dbReference type="EMBL" id="HG316470">
    <property type="protein sequence ID" value="CDF91988.1"/>
    <property type="molecule type" value="Genomic_DNA"/>
</dbReference>
<protein>
    <recommendedName>
        <fullName evidence="8">Chromosome segregation in meiosis protein</fullName>
    </recommendedName>
</protein>
<evidence type="ECO:0000256" key="7">
    <source>
        <dbReference type="ARBA" id="ARBA00023306"/>
    </source>
</evidence>
<organism evidence="10 11">
    <name type="scientific">Zygosaccharomyces bailii (strain CLIB 213 / ATCC 58445 / CBS 680 / BCRC 21525 / NBRC 1098 / NCYC 1416 / NRRL Y-2227)</name>
    <dbReference type="NCBI Taxonomy" id="1333698"/>
    <lineage>
        <taxon>Eukaryota</taxon>
        <taxon>Fungi</taxon>
        <taxon>Dikarya</taxon>
        <taxon>Ascomycota</taxon>
        <taxon>Saccharomycotina</taxon>
        <taxon>Saccharomycetes</taxon>
        <taxon>Saccharomycetales</taxon>
        <taxon>Saccharomycetaceae</taxon>
        <taxon>Zygosaccharomyces</taxon>
    </lineage>
</organism>
<evidence type="ECO:0000256" key="3">
    <source>
        <dbReference type="ARBA" id="ARBA00011217"/>
    </source>
</evidence>
<evidence type="ECO:0000259" key="9">
    <source>
        <dbReference type="Pfam" id="PF07962"/>
    </source>
</evidence>
<sequence length="207" mass="23754">MDDFMLMNKENRDGEALGDPRDSLATDPTIADPTTVAEALSKTRRTQVKLTADRLLSDKGLPHLVKHGPKRLRISTSRNTPYENLSQIVRFYQLWAHELYPKAKFKDFIKITRGLKNDRALKEYRTNLCLDEMAPDTHESPQDQGPNEEHTSVHGAINHVEQVDEDIYTDSLIEARAEGQEEMLDTQLEEDFDEDHEALEVMKDMGF</sequence>
<keyword evidence="6 8" id="KW-0539">Nucleus</keyword>
<evidence type="ECO:0000313" key="11">
    <source>
        <dbReference type="Proteomes" id="UP000019375"/>
    </source>
</evidence>
<evidence type="ECO:0000256" key="8">
    <source>
        <dbReference type="RuleBase" id="RU366049"/>
    </source>
</evidence>
<accession>A0A8J2TAE2</accession>
<gene>
    <name evidence="10" type="ORF">BN860_00496g</name>
</gene>
<dbReference type="GO" id="GO:0003677">
    <property type="term" value="F:DNA binding"/>
    <property type="evidence" value="ECO:0007669"/>
    <property type="project" value="TreeGrafter"/>
</dbReference>